<evidence type="ECO:0008006" key="3">
    <source>
        <dbReference type="Google" id="ProtNLM"/>
    </source>
</evidence>
<evidence type="ECO:0000313" key="1">
    <source>
        <dbReference type="EMBL" id="MDQ0674409.1"/>
    </source>
</evidence>
<reference evidence="1 2" key="1">
    <citation type="submission" date="2023-07" db="EMBL/GenBank/DDBJ databases">
        <title>Comparative genomics of wheat-associated soil bacteria to identify genetic determinants of phenazine resistance.</title>
        <authorList>
            <person name="Mouncey N."/>
        </authorList>
    </citation>
    <scope>NUCLEOTIDE SEQUENCE [LARGE SCALE GENOMIC DNA]</scope>
    <source>
        <strain evidence="1 2">W1I3</strain>
    </source>
</reference>
<dbReference type="EMBL" id="JAUSXB010000001">
    <property type="protein sequence ID" value="MDQ0674409.1"/>
    <property type="molecule type" value="Genomic_DNA"/>
</dbReference>
<accession>A0ABU0PKB7</accession>
<evidence type="ECO:0000313" key="2">
    <source>
        <dbReference type="Proteomes" id="UP001236806"/>
    </source>
</evidence>
<gene>
    <name evidence="1" type="ORF">QFZ36_001970</name>
</gene>
<keyword evidence="2" id="KW-1185">Reference proteome</keyword>
<sequence length="101" mass="11193">MFTLQISYPVRDYEAFKKVFDTDPAGRAASGARSVRLFRDTEEQNNVAVLLDFETKDAANGFLGRLRSEVWDKPEVIGQLMTAPPSARILEETAREGQGAG</sequence>
<dbReference type="RefSeq" id="WP_306635959.1">
    <property type="nucleotide sequence ID" value="NZ_JAUSXB010000001.1"/>
</dbReference>
<comment type="caution">
    <text evidence="1">The sequence shown here is derived from an EMBL/GenBank/DDBJ whole genome shotgun (WGS) entry which is preliminary data.</text>
</comment>
<name>A0ABU0PKB7_9MICC</name>
<dbReference type="Proteomes" id="UP001236806">
    <property type="component" value="Unassembled WGS sequence"/>
</dbReference>
<organism evidence="1 2">
    <name type="scientific">Pseudarthrobacter siccitolerans</name>
    <dbReference type="NCBI Taxonomy" id="861266"/>
    <lineage>
        <taxon>Bacteria</taxon>
        <taxon>Bacillati</taxon>
        <taxon>Actinomycetota</taxon>
        <taxon>Actinomycetes</taxon>
        <taxon>Micrococcales</taxon>
        <taxon>Micrococcaceae</taxon>
        <taxon>Pseudarthrobacter</taxon>
    </lineage>
</organism>
<protein>
    <recommendedName>
        <fullName evidence="3">ABM domain-containing protein</fullName>
    </recommendedName>
</protein>
<proteinExistence type="predicted"/>